<name>R7ZUF6_9BACT</name>
<dbReference type="InterPro" id="IPR050310">
    <property type="entry name" value="VPS10-sortilin"/>
</dbReference>
<dbReference type="AlphaFoldDB" id="R7ZUF6"/>
<reference evidence="1 2" key="1">
    <citation type="submission" date="2013-02" db="EMBL/GenBank/DDBJ databases">
        <title>A novel strain isolated from Lonar lake, Maharashtra, India.</title>
        <authorList>
            <person name="Singh A."/>
        </authorList>
    </citation>
    <scope>NUCLEOTIDE SEQUENCE [LARGE SCALE GENOMIC DNA]</scope>
    <source>
        <strain evidence="1 2">AK24</strain>
    </source>
</reference>
<dbReference type="SUPFAM" id="SSF110296">
    <property type="entry name" value="Oligoxyloglucan reducing end-specific cellobiohydrolase"/>
    <property type="match status" value="2"/>
</dbReference>
<keyword evidence="2" id="KW-1185">Reference proteome</keyword>
<dbReference type="CDD" id="cd15482">
    <property type="entry name" value="Sialidase_non-viral"/>
    <property type="match status" value="1"/>
</dbReference>
<dbReference type="InterPro" id="IPR015943">
    <property type="entry name" value="WD40/YVTN_repeat-like_dom_sf"/>
</dbReference>
<comment type="caution">
    <text evidence="1">The sequence shown here is derived from an EMBL/GenBank/DDBJ whole genome shotgun (WGS) entry which is preliminary data.</text>
</comment>
<dbReference type="EMBL" id="AQHR01000050">
    <property type="protein sequence ID" value="EON77707.1"/>
    <property type="molecule type" value="Genomic_DNA"/>
</dbReference>
<accession>R7ZUF6</accession>
<keyword evidence="1" id="KW-0378">Hydrolase</keyword>
<evidence type="ECO:0000313" key="1">
    <source>
        <dbReference type="EMBL" id="EON77707.1"/>
    </source>
</evidence>
<organism evidence="1 2">
    <name type="scientific">Lunatimonas lonarensis</name>
    <dbReference type="NCBI Taxonomy" id="1232681"/>
    <lineage>
        <taxon>Bacteria</taxon>
        <taxon>Pseudomonadati</taxon>
        <taxon>Bacteroidota</taxon>
        <taxon>Cytophagia</taxon>
        <taxon>Cytophagales</taxon>
        <taxon>Cyclobacteriaceae</taxon>
    </lineage>
</organism>
<gene>
    <name evidence="1" type="ORF">ADIS_1926</name>
</gene>
<dbReference type="GO" id="GO:0016787">
    <property type="term" value="F:hydrolase activity"/>
    <property type="evidence" value="ECO:0007669"/>
    <property type="project" value="UniProtKB-KW"/>
</dbReference>
<sequence>MGGFGIDGFYVDLTKIKENLMITNNWIKSRLGLLAILLLGVVNPGITQQTPHVVFERWSVQELLPGGRFDAIAHVGGHTVVMGSRGKNPGQLFISRDLGQTWENTGKITEDEITCISHGGGDLVYLLTGKSNFYRSEDGGQSWKWLGTISNNKNTEGYTLSYGIFVTKSGTVLVSDTESSGGHIYRSEDRGDSWHDVGVVSPRALYRFQGTDQGVLVNGWHGSIYRSTDDGLTWEETGRLADSPLYATEYLGDNIVLQGSEAGHVYRSTDEGESWQDLGKISEAADDMVDLGNGAVLLTTYRQAKHLYLSLDFGLTWENLGPLNTGVEGDWFDHVIQITQEDGVVMVGGSHAGFAVRGEVRR</sequence>
<protein>
    <submittedName>
        <fullName evidence="1">Glycosyl hydrolase, BNR repeat:Two component regulator propeller</fullName>
    </submittedName>
</protein>
<proteinExistence type="predicted"/>
<evidence type="ECO:0000313" key="2">
    <source>
        <dbReference type="Proteomes" id="UP000013909"/>
    </source>
</evidence>
<dbReference type="Gene3D" id="2.130.10.10">
    <property type="entry name" value="YVTN repeat-like/Quinoprotein amine dehydrogenase"/>
    <property type="match status" value="2"/>
</dbReference>
<dbReference type="STRING" id="1232681.ADIS_1926"/>
<dbReference type="PANTHER" id="PTHR12106:SF27">
    <property type="entry name" value="SORTILIN-RELATED RECEPTOR"/>
    <property type="match status" value="1"/>
</dbReference>
<dbReference type="PANTHER" id="PTHR12106">
    <property type="entry name" value="SORTILIN RELATED"/>
    <property type="match status" value="1"/>
</dbReference>
<dbReference type="Proteomes" id="UP000013909">
    <property type="component" value="Unassembled WGS sequence"/>
</dbReference>